<dbReference type="NCBIfam" id="TIGR01509">
    <property type="entry name" value="HAD-SF-IA-v3"/>
    <property type="match status" value="1"/>
</dbReference>
<dbReference type="CDD" id="cd05126">
    <property type="entry name" value="Mth938"/>
    <property type="match status" value="1"/>
</dbReference>
<dbReference type="Gene3D" id="1.10.150.240">
    <property type="entry name" value="Putative phosphatase, domain 2"/>
    <property type="match status" value="1"/>
</dbReference>
<dbReference type="InterPro" id="IPR036748">
    <property type="entry name" value="MTH938-like_sf"/>
</dbReference>
<dbReference type="InterPro" id="IPR023214">
    <property type="entry name" value="HAD_sf"/>
</dbReference>
<dbReference type="SFLD" id="SFLDS00003">
    <property type="entry name" value="Haloacid_Dehalogenase"/>
    <property type="match status" value="1"/>
</dbReference>
<sequence length="334" mass="36362">MVDAVVFDLDGVLVDSEPVWERVRRRYVDASGGRWQPDTQRRLMGMNTGEWARYLGELGVPGSAEQVATDVIDLMAREYQTHLPVIDGAPEVVRRLARHWPLGLASSSPRKLIDVALDAMGLTDQFRVTLSTEEVARGKPAPDAYLGVAQRLGVSAGRCVAVEDSSNGVRSAAAAGMRVVAIPHGSYPLDPDAEQLVAVVLPHVTDLTERSVPPARSPRIQEISWGRMTVDGLGEGKDFKLYPGGGRSWDWTETGTRHEPGIQPADVEELLDNGATRVVLSEGFDGRLRVDPATLRFLQERAAEVHVARTGEAVELYNTLAVREPVGGLFHSTC</sequence>
<dbReference type="Proteomes" id="UP000621500">
    <property type="component" value="Unassembled WGS sequence"/>
</dbReference>
<organism evidence="1 2">
    <name type="scientific">Plantactinospora mayteni</name>
    <dbReference type="NCBI Taxonomy" id="566021"/>
    <lineage>
        <taxon>Bacteria</taxon>
        <taxon>Bacillati</taxon>
        <taxon>Actinomycetota</taxon>
        <taxon>Actinomycetes</taxon>
        <taxon>Micromonosporales</taxon>
        <taxon>Micromonosporaceae</taxon>
        <taxon>Plantactinospora</taxon>
    </lineage>
</organism>
<dbReference type="Pfam" id="PF00702">
    <property type="entry name" value="Hydrolase"/>
    <property type="match status" value="1"/>
</dbReference>
<dbReference type="InterPro" id="IPR034096">
    <property type="entry name" value="AAMDC"/>
</dbReference>
<accession>A0ABQ4EZ38</accession>
<name>A0ABQ4EZ38_9ACTN</name>
<dbReference type="SFLD" id="SFLDG01129">
    <property type="entry name" value="C1.5:_HAD__Beta-PGM__Phosphata"/>
    <property type="match status" value="1"/>
</dbReference>
<dbReference type="SUPFAM" id="SSF64076">
    <property type="entry name" value="MTH938-like"/>
    <property type="match status" value="1"/>
</dbReference>
<dbReference type="InterPro" id="IPR007523">
    <property type="entry name" value="NDUFAF3/AAMDC"/>
</dbReference>
<dbReference type="Gene3D" id="3.40.1230.10">
    <property type="entry name" value="MTH938-like"/>
    <property type="match status" value="1"/>
</dbReference>
<dbReference type="PANTHER" id="PTHR18901:SF38">
    <property type="entry name" value="PSEUDOURIDINE-5'-PHOSPHATASE"/>
    <property type="match status" value="1"/>
</dbReference>
<gene>
    <name evidence="1" type="ORF">Pma05_65040</name>
</gene>
<dbReference type="PANTHER" id="PTHR18901">
    <property type="entry name" value="2-DEOXYGLUCOSE-6-PHOSPHATE PHOSPHATASE 2"/>
    <property type="match status" value="1"/>
</dbReference>
<dbReference type="EMBL" id="BONX01000048">
    <property type="protein sequence ID" value="GIG99931.1"/>
    <property type="molecule type" value="Genomic_DNA"/>
</dbReference>
<evidence type="ECO:0008006" key="3">
    <source>
        <dbReference type="Google" id="ProtNLM"/>
    </source>
</evidence>
<protein>
    <recommendedName>
        <fullName evidence="3">HAD family hydrolase</fullName>
    </recommendedName>
</protein>
<reference evidence="1 2" key="1">
    <citation type="submission" date="2021-01" db="EMBL/GenBank/DDBJ databases">
        <title>Whole genome shotgun sequence of Plantactinospora mayteni NBRC 109088.</title>
        <authorList>
            <person name="Komaki H."/>
            <person name="Tamura T."/>
        </authorList>
    </citation>
    <scope>NUCLEOTIDE SEQUENCE [LARGE SCALE GENOMIC DNA]</scope>
    <source>
        <strain evidence="1 2">NBRC 109088</strain>
    </source>
</reference>
<proteinExistence type="predicted"/>
<evidence type="ECO:0000313" key="2">
    <source>
        <dbReference type="Proteomes" id="UP000621500"/>
    </source>
</evidence>
<keyword evidence="2" id="KW-1185">Reference proteome</keyword>
<evidence type="ECO:0000313" key="1">
    <source>
        <dbReference type="EMBL" id="GIG99931.1"/>
    </source>
</evidence>
<comment type="caution">
    <text evidence="1">The sequence shown here is derived from an EMBL/GenBank/DDBJ whole genome shotgun (WGS) entry which is preliminary data.</text>
</comment>
<dbReference type="Pfam" id="PF04430">
    <property type="entry name" value="DUF498"/>
    <property type="match status" value="1"/>
</dbReference>
<dbReference type="InterPro" id="IPR023198">
    <property type="entry name" value="PGP-like_dom2"/>
</dbReference>
<dbReference type="InterPro" id="IPR036412">
    <property type="entry name" value="HAD-like_sf"/>
</dbReference>
<dbReference type="Gene3D" id="3.40.50.1000">
    <property type="entry name" value="HAD superfamily/HAD-like"/>
    <property type="match status" value="1"/>
</dbReference>
<dbReference type="SFLD" id="SFLDG01135">
    <property type="entry name" value="C1.5.6:_HAD__Beta-PGM__Phospha"/>
    <property type="match status" value="1"/>
</dbReference>
<dbReference type="InterPro" id="IPR006439">
    <property type="entry name" value="HAD-SF_hydro_IA"/>
</dbReference>
<dbReference type="SUPFAM" id="SSF56784">
    <property type="entry name" value="HAD-like"/>
    <property type="match status" value="1"/>
</dbReference>